<organism evidence="1 2">
    <name type="scientific">Limosilactobacillus reuteri</name>
    <name type="common">Lactobacillus reuteri</name>
    <dbReference type="NCBI Taxonomy" id="1598"/>
    <lineage>
        <taxon>Bacteria</taxon>
        <taxon>Bacillati</taxon>
        <taxon>Bacillota</taxon>
        <taxon>Bacilli</taxon>
        <taxon>Lactobacillales</taxon>
        <taxon>Lactobacillaceae</taxon>
        <taxon>Limosilactobacillus</taxon>
    </lineage>
</organism>
<gene>
    <name evidence="1" type="ORF">DKZ22_13175</name>
</gene>
<comment type="caution">
    <text evidence="1">The sequence shown here is derived from an EMBL/GenBank/DDBJ whole genome shotgun (WGS) entry which is preliminary data.</text>
</comment>
<proteinExistence type="predicted"/>
<dbReference type="EMBL" id="QGHT01000237">
    <property type="protein sequence ID" value="PWT38049.1"/>
    <property type="molecule type" value="Genomic_DNA"/>
</dbReference>
<dbReference type="Proteomes" id="UP000245980">
    <property type="component" value="Unassembled WGS sequence"/>
</dbReference>
<protein>
    <submittedName>
        <fullName evidence="1">Uncharacterized protein</fullName>
    </submittedName>
</protein>
<name>A0A855X8H5_LIMRT</name>
<sequence>MAEIEIVGSIQRIRFAANDSLFKIATMRVSEVREGNIVKNSFGDVVFKGEMSLIPQNEYIIRGEFIND</sequence>
<dbReference type="RefSeq" id="WP_146197771.1">
    <property type="nucleotide sequence ID" value="NZ_QGHT01000237.1"/>
</dbReference>
<evidence type="ECO:0000313" key="2">
    <source>
        <dbReference type="Proteomes" id="UP000245980"/>
    </source>
</evidence>
<feature type="non-terminal residue" evidence="1">
    <location>
        <position position="68"/>
    </location>
</feature>
<reference evidence="1 2" key="1">
    <citation type="journal article" date="2018" name="Front. Microbiol.">
        <title>Comparative Genomics of the Herbivore Gut Symbiont Lactobacillus reuteri Reveals Genetic Diversity and Lifestyle Adaptation.</title>
        <authorList>
            <person name="Zhao J."/>
        </authorList>
    </citation>
    <scope>NUCLEOTIDE SEQUENCE [LARGE SCALE GENOMIC DNA]</scope>
    <source>
        <strain evidence="1 2">LR10</strain>
    </source>
</reference>
<accession>A0A855X8H5</accession>
<evidence type="ECO:0000313" key="1">
    <source>
        <dbReference type="EMBL" id="PWT38049.1"/>
    </source>
</evidence>
<dbReference type="AlphaFoldDB" id="A0A855X8H5"/>